<evidence type="ECO:0000256" key="1">
    <source>
        <dbReference type="ARBA" id="ARBA00006699"/>
    </source>
</evidence>
<organism evidence="8 9">
    <name type="scientific">Grifola frondosa</name>
    <name type="common">Maitake</name>
    <name type="synonym">Polyporus frondosus</name>
    <dbReference type="NCBI Taxonomy" id="5627"/>
    <lineage>
        <taxon>Eukaryota</taxon>
        <taxon>Fungi</taxon>
        <taxon>Dikarya</taxon>
        <taxon>Basidiomycota</taxon>
        <taxon>Agaricomycotina</taxon>
        <taxon>Agaricomycetes</taxon>
        <taxon>Polyporales</taxon>
        <taxon>Grifolaceae</taxon>
        <taxon>Grifola</taxon>
    </lineage>
</organism>
<dbReference type="Pfam" id="PF02278">
    <property type="entry name" value="Lyase_8"/>
    <property type="match status" value="1"/>
</dbReference>
<feature type="domain" description="Polysaccharide lyase family 8 central" evidence="5">
    <location>
        <begin position="451"/>
        <end position="698"/>
    </location>
</feature>
<evidence type="ECO:0000256" key="2">
    <source>
        <dbReference type="ARBA" id="ARBA00022729"/>
    </source>
</evidence>
<dbReference type="AlphaFoldDB" id="A0A1C7MR38"/>
<comment type="similarity">
    <text evidence="1">Belongs to the polysaccharide lyase 8 family.</text>
</comment>
<proteinExistence type="inferred from homology"/>
<dbReference type="GO" id="GO:0030246">
    <property type="term" value="F:carbohydrate binding"/>
    <property type="evidence" value="ECO:0007669"/>
    <property type="project" value="InterPro"/>
</dbReference>
<dbReference type="Gene3D" id="1.50.10.100">
    <property type="entry name" value="Chondroitin AC/alginate lyase"/>
    <property type="match status" value="1"/>
</dbReference>
<feature type="signal peptide" evidence="4">
    <location>
        <begin position="1"/>
        <end position="29"/>
    </location>
</feature>
<dbReference type="PANTHER" id="PTHR38481:SF1">
    <property type="entry name" value="HYALURONATE LYASE"/>
    <property type="match status" value="1"/>
</dbReference>
<dbReference type="Pfam" id="PF02884">
    <property type="entry name" value="Lyase_8_C"/>
    <property type="match status" value="1"/>
</dbReference>
<gene>
    <name evidence="8" type="primary">cslA_1</name>
    <name evidence="8" type="ORF">A0H81_00771</name>
</gene>
<dbReference type="Gene3D" id="2.60.220.10">
    <property type="entry name" value="Polysaccharide lyase family 8-like, C-terminal"/>
    <property type="match status" value="1"/>
</dbReference>
<dbReference type="InterPro" id="IPR004103">
    <property type="entry name" value="Lyase_8_C"/>
</dbReference>
<dbReference type="InterPro" id="IPR014718">
    <property type="entry name" value="GH-type_carb-bd"/>
</dbReference>
<sequence>RKMLNPLLRTLYFAFGAALLCITSARTSASSSAVQAESEEITELSRAAPWSRSRGFKDGRSYRSLKQSDISSSNVGITQQNIDIGILDDIETIRERRLSFVVAGAGTAANISQWLSTLDANGKWPDSEVDYTTGCNARRANWPAETHWQRIVTMAAAWHGGLPQGDQYVQSATLLDSVSRAMDYWFINDFTDPSCLDSGGLASCPCGTPGFWNTNWYSNIIGIPLLLSQGCLLITNNSLTPTQLSNCTHITGRAYGTFDHNINGVGFLTGANTLDVAKVGIDQALLTTNVSMITDAYMRIHNEVVIEDAVEADGIRPDGSFGQHGGIIYNGNYGQVYTTDVLGVEIDAGGTQFAAADAGTGSQSAFETLMNGNLWMIYRNVLTGILHWDFSVLGRFISFPVADEQATGSININITEIQQLGEEWDSGNLTSVYNSLIANTTDANVGSINGNRMFYNNDYMVHRGPGYVTTLRMYSSRTKNTECTNLENPLGFHLADGVLYTYLQGDEYEDISVAWDWNLIPGITVDYNATTLDCGHTQFTGIEAFVGGASDGMIGAAAMRFTNPYTQTLSWQKAWFFLDDDVQYVMISSINSSTDTPVFSVLDQKRHNGVVLVDGLPLQSKTNFSRVQSLWHDDVGYTFDAELFGQNFDLAVDVGLRTGDWSTIGVSTVGTATVDLFSAWIDHRSTDVPVSYTTFPAVDQGTFLRKSPITRLKTIQNDRSISAVFDEVHRVVMVVFWDADGGAVQFAPSTLEAAITVESTGNAVVLWRLDQGSVTVSDPSQMLSDVQLTFTVGPLGNRPSGWGPRYSKQLSFVLPTDGLAGSSLTQKL</sequence>
<dbReference type="GO" id="GO:0005975">
    <property type="term" value="P:carbohydrate metabolic process"/>
    <property type="evidence" value="ECO:0007669"/>
    <property type="project" value="InterPro"/>
</dbReference>
<feature type="non-terminal residue" evidence="8">
    <location>
        <position position="1"/>
    </location>
</feature>
<dbReference type="OrthoDB" id="5980780at2759"/>
<feature type="chain" id="PRO_5008889274" evidence="4">
    <location>
        <begin position="30"/>
        <end position="828"/>
    </location>
</feature>
<dbReference type="SUPFAM" id="SSF49863">
    <property type="entry name" value="Hyaluronate lyase-like, C-terminal domain"/>
    <property type="match status" value="1"/>
</dbReference>
<dbReference type="Pfam" id="PF08124">
    <property type="entry name" value="Lyase_8_N"/>
    <property type="match status" value="1"/>
</dbReference>
<protein>
    <submittedName>
        <fullName evidence="8">Chondroitinase-AC</fullName>
    </submittedName>
</protein>
<dbReference type="InterPro" id="IPR008929">
    <property type="entry name" value="Chondroitin_lyas"/>
</dbReference>
<dbReference type="PANTHER" id="PTHR38481">
    <property type="entry name" value="HYALURONATE LYASE"/>
    <property type="match status" value="1"/>
</dbReference>
<dbReference type="InterPro" id="IPR003159">
    <property type="entry name" value="Lyase_8_central_dom"/>
</dbReference>
<dbReference type="GO" id="GO:0005576">
    <property type="term" value="C:extracellular region"/>
    <property type="evidence" value="ECO:0007669"/>
    <property type="project" value="InterPro"/>
</dbReference>
<evidence type="ECO:0000313" key="8">
    <source>
        <dbReference type="EMBL" id="OBZ79298.1"/>
    </source>
</evidence>
<dbReference type="OMA" id="RYYQDET"/>
<comment type="caution">
    <text evidence="8">The sequence shown here is derived from an EMBL/GenBank/DDBJ whole genome shotgun (WGS) entry which is preliminary data.</text>
</comment>
<dbReference type="Proteomes" id="UP000092993">
    <property type="component" value="Unassembled WGS sequence"/>
</dbReference>
<reference evidence="8 9" key="1">
    <citation type="submission" date="2016-03" db="EMBL/GenBank/DDBJ databases">
        <title>Whole genome sequencing of Grifola frondosa 9006-11.</title>
        <authorList>
            <person name="Min B."/>
            <person name="Park H."/>
            <person name="Kim J.-G."/>
            <person name="Cho H."/>
            <person name="Oh Y.-L."/>
            <person name="Kong W.-S."/>
            <person name="Choi I.-G."/>
        </authorList>
    </citation>
    <scope>NUCLEOTIDE SEQUENCE [LARGE SCALE GENOMIC DNA]</scope>
    <source>
        <strain evidence="8 9">9006-11</strain>
    </source>
</reference>
<evidence type="ECO:0000259" key="6">
    <source>
        <dbReference type="Pfam" id="PF02884"/>
    </source>
</evidence>
<dbReference type="Gene3D" id="2.70.98.10">
    <property type="match status" value="1"/>
</dbReference>
<dbReference type="SUPFAM" id="SSF74650">
    <property type="entry name" value="Galactose mutarotase-like"/>
    <property type="match status" value="1"/>
</dbReference>
<dbReference type="InterPro" id="IPR011013">
    <property type="entry name" value="Gal_mutarotase_sf_dom"/>
</dbReference>
<keyword evidence="3" id="KW-0456">Lyase</keyword>
<name>A0A1C7MR38_GRIFR</name>
<accession>A0A1C7MR38</accession>
<dbReference type="InterPro" id="IPR011071">
    <property type="entry name" value="Lyase_8-like_C"/>
</dbReference>
<evidence type="ECO:0000256" key="4">
    <source>
        <dbReference type="SAM" id="SignalP"/>
    </source>
</evidence>
<keyword evidence="9" id="KW-1185">Reference proteome</keyword>
<dbReference type="EMBL" id="LUGG01000001">
    <property type="protein sequence ID" value="OBZ79298.1"/>
    <property type="molecule type" value="Genomic_DNA"/>
</dbReference>
<evidence type="ECO:0000259" key="5">
    <source>
        <dbReference type="Pfam" id="PF02278"/>
    </source>
</evidence>
<feature type="domain" description="Polysaccharide lyase 8 N-terminal alpha-helical" evidence="7">
    <location>
        <begin position="117"/>
        <end position="409"/>
    </location>
</feature>
<evidence type="ECO:0000256" key="3">
    <source>
        <dbReference type="ARBA" id="ARBA00023239"/>
    </source>
</evidence>
<keyword evidence="2 4" id="KW-0732">Signal</keyword>
<dbReference type="SUPFAM" id="SSF48230">
    <property type="entry name" value="Chondroitin AC/alginate lyase"/>
    <property type="match status" value="1"/>
</dbReference>
<evidence type="ECO:0000313" key="9">
    <source>
        <dbReference type="Proteomes" id="UP000092993"/>
    </source>
</evidence>
<feature type="domain" description="Polysaccharide lyase family 8 C-terminal" evidence="6">
    <location>
        <begin position="715"/>
        <end position="786"/>
    </location>
</feature>
<dbReference type="GO" id="GO:0016837">
    <property type="term" value="F:carbon-oxygen lyase activity, acting on polysaccharides"/>
    <property type="evidence" value="ECO:0007669"/>
    <property type="project" value="UniProtKB-ARBA"/>
</dbReference>
<dbReference type="InterPro" id="IPR012970">
    <property type="entry name" value="Lyase_8_alpha_N"/>
</dbReference>
<evidence type="ECO:0000259" key="7">
    <source>
        <dbReference type="Pfam" id="PF08124"/>
    </source>
</evidence>
<dbReference type="InterPro" id="IPR038970">
    <property type="entry name" value="Lyase_8"/>
</dbReference>